<organism evidence="1 2">
    <name type="scientific">Oesophagostomum dentatum</name>
    <name type="common">Nodular worm</name>
    <dbReference type="NCBI Taxonomy" id="61180"/>
    <lineage>
        <taxon>Eukaryota</taxon>
        <taxon>Metazoa</taxon>
        <taxon>Ecdysozoa</taxon>
        <taxon>Nematoda</taxon>
        <taxon>Chromadorea</taxon>
        <taxon>Rhabditida</taxon>
        <taxon>Rhabditina</taxon>
        <taxon>Rhabditomorpha</taxon>
        <taxon>Strongyloidea</taxon>
        <taxon>Strongylidae</taxon>
        <taxon>Oesophagostomum</taxon>
    </lineage>
</organism>
<dbReference type="OrthoDB" id="5791247at2759"/>
<keyword evidence="2" id="KW-1185">Reference proteome</keyword>
<name>A0A0B1SM11_OESDE</name>
<accession>A0A0B1SM11</accession>
<evidence type="ECO:0000313" key="2">
    <source>
        <dbReference type="Proteomes" id="UP000053660"/>
    </source>
</evidence>
<dbReference type="EMBL" id="KN569505">
    <property type="protein sequence ID" value="KHJ84225.1"/>
    <property type="molecule type" value="Genomic_DNA"/>
</dbReference>
<protein>
    <submittedName>
        <fullName evidence="1">Uncharacterized protein</fullName>
    </submittedName>
</protein>
<sequence>MAFFSGCPPCGSKDPYFTHVESTKLISLYCRDREHFHGKFRTGGKSGPSDRQTLLQDWAKEILSLGFSTRSAEQVEEKLKMK</sequence>
<proteinExistence type="predicted"/>
<evidence type="ECO:0000313" key="1">
    <source>
        <dbReference type="EMBL" id="KHJ84225.1"/>
    </source>
</evidence>
<reference evidence="1 2" key="1">
    <citation type="submission" date="2014-03" db="EMBL/GenBank/DDBJ databases">
        <title>Draft genome of the hookworm Oesophagostomum dentatum.</title>
        <authorList>
            <person name="Mitreva M."/>
        </authorList>
    </citation>
    <scope>NUCLEOTIDE SEQUENCE [LARGE SCALE GENOMIC DNA]</scope>
    <source>
        <strain evidence="1 2">OD-Hann</strain>
    </source>
</reference>
<gene>
    <name evidence="1" type="ORF">OESDEN_16064</name>
</gene>
<dbReference type="Proteomes" id="UP000053660">
    <property type="component" value="Unassembled WGS sequence"/>
</dbReference>
<dbReference type="AlphaFoldDB" id="A0A0B1SM11"/>